<proteinExistence type="predicted"/>
<name>W1YHI0_9ZZZZ</name>
<dbReference type="AlphaFoldDB" id="W1YHI0"/>
<sequence length="25" mass="2715">IPALLNPEIPFTSINNTINTYIANA</sequence>
<evidence type="ECO:0000313" key="1">
    <source>
        <dbReference type="EMBL" id="ETJ41801.1"/>
    </source>
</evidence>
<dbReference type="EMBL" id="AZMM01004255">
    <property type="protein sequence ID" value="ETJ41801.1"/>
    <property type="molecule type" value="Genomic_DNA"/>
</dbReference>
<comment type="caution">
    <text evidence="1">The sequence shown here is derived from an EMBL/GenBank/DDBJ whole genome shotgun (WGS) entry which is preliminary data.</text>
</comment>
<organism evidence="1">
    <name type="scientific">human gut metagenome</name>
    <dbReference type="NCBI Taxonomy" id="408170"/>
    <lineage>
        <taxon>unclassified sequences</taxon>
        <taxon>metagenomes</taxon>
        <taxon>organismal metagenomes</taxon>
    </lineage>
</organism>
<accession>W1YHI0</accession>
<gene>
    <name evidence="1" type="ORF">Q604_UNBC04255G0001</name>
</gene>
<protein>
    <submittedName>
        <fullName evidence="1">Uncharacterized protein</fullName>
    </submittedName>
</protein>
<reference evidence="1" key="1">
    <citation type="submission" date="2013-12" db="EMBL/GenBank/DDBJ databases">
        <title>A Varibaculum cambriense genome reconstructed from a premature infant gut community with otherwise low bacterial novelty that shifts toward anaerobic metabolism during the third week of life.</title>
        <authorList>
            <person name="Brown C.T."/>
            <person name="Sharon I."/>
            <person name="Thomas B.C."/>
            <person name="Castelle C.J."/>
            <person name="Morowitz M.J."/>
            <person name="Banfield J.F."/>
        </authorList>
    </citation>
    <scope>NUCLEOTIDE SEQUENCE</scope>
</reference>
<feature type="non-terminal residue" evidence="1">
    <location>
        <position position="1"/>
    </location>
</feature>